<gene>
    <name evidence="1" type="ORF">G4H23_001770</name>
</gene>
<dbReference type="EMBL" id="DAASBQ010000009">
    <property type="protein sequence ID" value="HAE4843847.1"/>
    <property type="molecule type" value="Genomic_DNA"/>
</dbReference>
<comment type="caution">
    <text evidence="1">The sequence shown here is derived from an EMBL/GenBank/DDBJ whole genome shotgun (WGS) entry which is preliminary data.</text>
</comment>
<reference evidence="1" key="2">
    <citation type="submission" date="2018-07" db="EMBL/GenBank/DDBJ databases">
        <authorList>
            <consortium name="NCBI Pathogen Detection Project"/>
        </authorList>
    </citation>
    <scope>NUCLEOTIDE SEQUENCE</scope>
    <source>
        <strain evidence="1">M270</strain>
    </source>
</reference>
<proteinExistence type="predicted"/>
<protein>
    <submittedName>
        <fullName evidence="1">Uncharacterized protein</fullName>
    </submittedName>
</protein>
<evidence type="ECO:0000313" key="1">
    <source>
        <dbReference type="EMBL" id="HAE4843847.1"/>
    </source>
</evidence>
<organism evidence="1">
    <name type="scientific">Salmonella enterica subsp. enterica serovar Oslo</name>
    <dbReference type="NCBI Taxonomy" id="1005394"/>
    <lineage>
        <taxon>Bacteria</taxon>
        <taxon>Pseudomonadati</taxon>
        <taxon>Pseudomonadota</taxon>
        <taxon>Gammaproteobacteria</taxon>
        <taxon>Enterobacterales</taxon>
        <taxon>Enterobacteriaceae</taxon>
        <taxon>Salmonella</taxon>
    </lineage>
</organism>
<reference evidence="1" key="1">
    <citation type="journal article" date="2018" name="Genome Biol.">
        <title>SKESA: strategic k-mer extension for scrupulous assemblies.</title>
        <authorList>
            <person name="Souvorov A."/>
            <person name="Agarwala R."/>
            <person name="Lipman D.J."/>
        </authorList>
    </citation>
    <scope>NUCLEOTIDE SEQUENCE</scope>
    <source>
        <strain evidence="1">M270</strain>
    </source>
</reference>
<name>A0A731ZPX4_SALET</name>
<accession>A0A731ZPX4</accession>
<dbReference type="AlphaFoldDB" id="A0A731ZPX4"/>
<sequence>MALRLSGLQLIDACRPDKRSRRHPALFGGYLIPSALIRSRTCCARAADAG</sequence>